<evidence type="ECO:0000256" key="1">
    <source>
        <dbReference type="ARBA" id="ARBA00004479"/>
    </source>
</evidence>
<gene>
    <name evidence="13" type="ORF">UFOPK3773_00261</name>
</gene>
<dbReference type="GO" id="GO:0016020">
    <property type="term" value="C:membrane"/>
    <property type="evidence" value="ECO:0007669"/>
    <property type="project" value="UniProtKB-SubCell"/>
</dbReference>
<evidence type="ECO:0000256" key="5">
    <source>
        <dbReference type="ARBA" id="ARBA00022989"/>
    </source>
</evidence>
<dbReference type="Pfam" id="PF13540">
    <property type="entry name" value="RCC1_2"/>
    <property type="match status" value="3"/>
</dbReference>
<evidence type="ECO:0000256" key="2">
    <source>
        <dbReference type="ARBA" id="ARBA00012513"/>
    </source>
</evidence>
<evidence type="ECO:0000259" key="12">
    <source>
        <dbReference type="Pfam" id="PF01833"/>
    </source>
</evidence>
<dbReference type="Pfam" id="PF17164">
    <property type="entry name" value="DUF5122"/>
    <property type="match status" value="4"/>
</dbReference>
<evidence type="ECO:0000256" key="4">
    <source>
        <dbReference type="ARBA" id="ARBA00022729"/>
    </source>
</evidence>
<dbReference type="SUPFAM" id="SSF81296">
    <property type="entry name" value="E set domains"/>
    <property type="match status" value="1"/>
</dbReference>
<comment type="subcellular location">
    <subcellularLocation>
        <location evidence="1">Membrane</location>
        <topology evidence="1">Single-pass type I membrane protein</topology>
    </subcellularLocation>
</comment>
<organism evidence="13">
    <name type="scientific">freshwater metagenome</name>
    <dbReference type="NCBI Taxonomy" id="449393"/>
    <lineage>
        <taxon>unclassified sequences</taxon>
        <taxon>metagenomes</taxon>
        <taxon>ecological metagenomes</taxon>
    </lineage>
</organism>
<accession>A0A6J7IJN4</accession>
<dbReference type="Gene3D" id="2.80.10.50">
    <property type="match status" value="3"/>
</dbReference>
<evidence type="ECO:0000256" key="11">
    <source>
        <dbReference type="ARBA" id="ARBA00048679"/>
    </source>
</evidence>
<keyword evidence="9" id="KW-0325">Glycoprotein</keyword>
<feature type="domain" description="IPT/TIG" evidence="12">
    <location>
        <begin position="413"/>
        <end position="491"/>
    </location>
</feature>
<dbReference type="Pfam" id="PF01833">
    <property type="entry name" value="TIG"/>
    <property type="match status" value="1"/>
</dbReference>
<keyword evidence="7" id="KW-1015">Disulfide bond</keyword>
<dbReference type="PANTHER" id="PTHR47460:SF1">
    <property type="entry name" value="SERINE_THREONINE-PROTEIN KINASE-LIKE PROTEIN ACR4"/>
    <property type="match status" value="1"/>
</dbReference>
<protein>
    <recommendedName>
        <fullName evidence="2">non-specific serine/threonine protein kinase</fullName>
        <ecNumber evidence="2">2.7.11.1</ecNumber>
    </recommendedName>
</protein>
<dbReference type="InterPro" id="IPR009091">
    <property type="entry name" value="RCC1/BLIP-II"/>
</dbReference>
<evidence type="ECO:0000256" key="6">
    <source>
        <dbReference type="ARBA" id="ARBA00023136"/>
    </source>
</evidence>
<evidence type="ECO:0000313" key="13">
    <source>
        <dbReference type="EMBL" id="CAB4931388.1"/>
    </source>
</evidence>
<dbReference type="CDD" id="cd00603">
    <property type="entry name" value="IPT_PCSR"/>
    <property type="match status" value="1"/>
</dbReference>
<comment type="catalytic activity">
    <reaction evidence="11">
        <text>L-seryl-[protein] + ATP = O-phospho-L-seryl-[protein] + ADP + H(+)</text>
        <dbReference type="Rhea" id="RHEA:17989"/>
        <dbReference type="Rhea" id="RHEA-COMP:9863"/>
        <dbReference type="Rhea" id="RHEA-COMP:11604"/>
        <dbReference type="ChEBI" id="CHEBI:15378"/>
        <dbReference type="ChEBI" id="CHEBI:29999"/>
        <dbReference type="ChEBI" id="CHEBI:30616"/>
        <dbReference type="ChEBI" id="CHEBI:83421"/>
        <dbReference type="ChEBI" id="CHEBI:456216"/>
        <dbReference type="EC" id="2.7.11.1"/>
    </reaction>
</comment>
<keyword evidence="8" id="KW-0675">Receptor</keyword>
<keyword evidence="5" id="KW-1133">Transmembrane helix</keyword>
<dbReference type="Gene3D" id="2.60.40.10">
    <property type="entry name" value="Immunoglobulins"/>
    <property type="match status" value="2"/>
</dbReference>
<name>A0A6J7IJN4_9ZZZZ</name>
<dbReference type="SUPFAM" id="SSF63829">
    <property type="entry name" value="Calcium-dependent phosphotriesterase"/>
    <property type="match status" value="1"/>
</dbReference>
<dbReference type="EC" id="2.7.11.1" evidence="2"/>
<keyword evidence="4" id="KW-0732">Signal</keyword>
<dbReference type="GO" id="GO:0004674">
    <property type="term" value="F:protein serine/threonine kinase activity"/>
    <property type="evidence" value="ECO:0007669"/>
    <property type="project" value="UniProtKB-KW"/>
</dbReference>
<evidence type="ECO:0000256" key="8">
    <source>
        <dbReference type="ARBA" id="ARBA00023170"/>
    </source>
</evidence>
<evidence type="ECO:0000256" key="9">
    <source>
        <dbReference type="ARBA" id="ARBA00023180"/>
    </source>
</evidence>
<keyword evidence="3" id="KW-0812">Transmembrane</keyword>
<dbReference type="EMBL" id="CAFBNF010000015">
    <property type="protein sequence ID" value="CAB4931388.1"/>
    <property type="molecule type" value="Genomic_DNA"/>
</dbReference>
<keyword evidence="6" id="KW-0472">Membrane</keyword>
<dbReference type="InterPro" id="IPR013783">
    <property type="entry name" value="Ig-like_fold"/>
</dbReference>
<dbReference type="InterPro" id="IPR013431">
    <property type="entry name" value="Delta_60_rpt"/>
</dbReference>
<comment type="catalytic activity">
    <reaction evidence="10">
        <text>L-threonyl-[protein] + ATP = O-phospho-L-threonyl-[protein] + ADP + H(+)</text>
        <dbReference type="Rhea" id="RHEA:46608"/>
        <dbReference type="Rhea" id="RHEA-COMP:11060"/>
        <dbReference type="Rhea" id="RHEA-COMP:11605"/>
        <dbReference type="ChEBI" id="CHEBI:15378"/>
        <dbReference type="ChEBI" id="CHEBI:30013"/>
        <dbReference type="ChEBI" id="CHEBI:30616"/>
        <dbReference type="ChEBI" id="CHEBI:61977"/>
        <dbReference type="ChEBI" id="CHEBI:456216"/>
        <dbReference type="EC" id="2.7.11.1"/>
    </reaction>
</comment>
<reference evidence="13" key="1">
    <citation type="submission" date="2020-05" db="EMBL/GenBank/DDBJ databases">
        <authorList>
            <person name="Chiriac C."/>
            <person name="Salcher M."/>
            <person name="Ghai R."/>
            <person name="Kavagutti S V."/>
        </authorList>
    </citation>
    <scope>NUCLEOTIDE SEQUENCE</scope>
</reference>
<dbReference type="NCBIfam" id="TIGR02608">
    <property type="entry name" value="delta_60_rpt"/>
    <property type="match status" value="5"/>
</dbReference>
<proteinExistence type="predicted"/>
<dbReference type="InterPro" id="IPR014756">
    <property type="entry name" value="Ig_E-set"/>
</dbReference>
<dbReference type="AlphaFoldDB" id="A0A6J7IJN4"/>
<dbReference type="PANTHER" id="PTHR47460">
    <property type="entry name" value="SERINE/THREONINE-PROTEIN KINASE-LIKE PROTEIN ACR4"/>
    <property type="match status" value="1"/>
</dbReference>
<evidence type="ECO:0000256" key="3">
    <source>
        <dbReference type="ARBA" id="ARBA00022692"/>
    </source>
</evidence>
<evidence type="ECO:0000256" key="7">
    <source>
        <dbReference type="ARBA" id="ARBA00023157"/>
    </source>
</evidence>
<dbReference type="Gene3D" id="2.130.10.30">
    <property type="entry name" value="Regulator of chromosome condensation 1/beta-lactamase-inhibitor protein II"/>
    <property type="match status" value="1"/>
</dbReference>
<sequence length="1259" mass="126697">MSKHRLTSVVISVAIAGAALVAVPGAVNAVPVFDDGLLDTAYSTAMGTGPGSGTRVISVAAQSDGRVVAAGIFTTFNSVAAPYIVRLNSDGSPDTAFTTAMGTGFNGTVTKVAVQLDGKVLVGGDFTTLNDVNTVGLARLNPDGSPDTAFNAGIVAGGDNSGFNGYVLALAQQSGGKILAGGAFTALNGVTRANLVRLNTDGSVDEAFSTALAGATSVAINDIALQADGNILLGTIAPTALMRLTPAGAVDTSFSTAQGAGFNDEVKSIGQQSDGSIVVGGYFTGFDSGGTQDQVAGHIARLSADGVLDTTFTANAALDDNVFSLAIQADDAIVADGDILKTYATKSQRVVRLAADGTFDIAYAGNVGDGPDNRVYSIALTPNGQAVVGGSMETFDSVASKYIARLDGPAVNIASISPTTGPLAGGPVLTARGSGFTGTPLVTVGGITCTSPVVVDSTTLTCVLGAHAAGTVDVSVVNAGVTLHLPSAFTYSATTAVQVSSGVAQSCAITTARNLDCWGNGNARQTTPPTGTFTQSSSGYYHGCAVATDASLACWGGGLSGSNFGQATPPSTGAYSQVSAGVGHSCAVVDDGTVTCWGRNTNGESTAPAGTFTQVSNGGDWNSGSPIDFSCGVHTDGTLACWGDNTDGRATPPAGTYTQVSVGYTFACAVNTNHRVVCWGTDTSSVISTATSSPALEVSTGGGYACARLLNASITCWGGNFSGSTSQTPAGSVTSLGTGYHHSCAVTASQGMKCWGYNHRGQLGFGLEPQGFYTNSPLTAGTTLSSYSLQLEVKPDVETYPTIFRPPVTTFAVTDGALPDGVTLSSSGLLSGTPATAGDYSFEVTSTSLWGTRAATFLLTINKITVAVTAASPSAINPATAIPLIGYTTDPATVVGDWSVAPTCAVYASSDSGFANALTGTQPDGTYVTHCSGGTSTNYNPTSYVDGSLVITKIDVAVTAASPSAINPAMVIPTIGYTTSPSTVGGGWSVAPTCGVYTSSDSGFATALTGTQPAGTYVTHCAGGTSTSYNPTSYVDGSLVIDGSVPTVGVTTLPVFESGLGFPVAWSATGGVSAITNTDVRYRKALWSASLPTSYTTWKSGVTARSATFTGTQSYKYCFSTRARNLIGNVSAWSAEKCTTLPLDERTLSTTGVWARSAPSGWVAKTALLATSKGASLRTKAAVKVKRIALIALKCKACGSVVVQVGTTKKTVSLVGPSTNGLRTLFIITLGAKTTGTVSVTIATTGKTVKVDGVVLSAS</sequence>
<dbReference type="SUPFAM" id="SSF50985">
    <property type="entry name" value="RCC1/BLIP-II"/>
    <property type="match status" value="1"/>
</dbReference>
<dbReference type="InterPro" id="IPR002909">
    <property type="entry name" value="IPT_dom"/>
</dbReference>
<evidence type="ECO:0000256" key="10">
    <source>
        <dbReference type="ARBA" id="ARBA00047899"/>
    </source>
</evidence>